<keyword evidence="2" id="KW-1185">Reference proteome</keyword>
<dbReference type="AlphaFoldDB" id="A0A511YU87"/>
<gene>
    <name evidence="1" type="ORF">AFE02nite_04920</name>
</gene>
<evidence type="ECO:0000313" key="2">
    <source>
        <dbReference type="Proteomes" id="UP000321484"/>
    </source>
</evidence>
<dbReference type="Pfam" id="PF11452">
    <property type="entry name" value="DUF3000"/>
    <property type="match status" value="1"/>
</dbReference>
<dbReference type="EMBL" id="BJYK01000001">
    <property type="protein sequence ID" value="GEN78758.1"/>
    <property type="molecule type" value="Genomic_DNA"/>
</dbReference>
<comment type="caution">
    <text evidence="1">The sequence shown here is derived from an EMBL/GenBank/DDBJ whole genome shotgun (WGS) entry which is preliminary data.</text>
</comment>
<sequence length="208" mass="21828">MPVPDTRPARPYAAAVITPDADVPAAFVQALESLGSRRLRAEVRLSEIPAPARIAPYAVALSAEVVAADDELVPEVEPASGRFVLLHDPAGQEAWEGTFRVVTLVRAALDTELGGDPLLCEAAWTWVEDALGHADAGHHALGGTVTRVVSQSFGALTERPGEVEVEIRASWTPEGDLGDHLAAWATVLCTAAGLPPLPDGVTALAPRR</sequence>
<evidence type="ECO:0000313" key="1">
    <source>
        <dbReference type="EMBL" id="GEN78758.1"/>
    </source>
</evidence>
<name>A0A511YU87_9CELL</name>
<dbReference type="Proteomes" id="UP000321484">
    <property type="component" value="Unassembled WGS sequence"/>
</dbReference>
<accession>A0A511YU87</accession>
<proteinExistence type="predicted"/>
<reference evidence="1 2" key="1">
    <citation type="submission" date="2019-07" db="EMBL/GenBank/DDBJ databases">
        <title>Whole genome shotgun sequence of Actinotalea fermentans NBRC 105374.</title>
        <authorList>
            <person name="Hosoyama A."/>
            <person name="Uohara A."/>
            <person name="Ohji S."/>
            <person name="Ichikawa N."/>
        </authorList>
    </citation>
    <scope>NUCLEOTIDE SEQUENCE [LARGE SCALE GENOMIC DNA]</scope>
    <source>
        <strain evidence="1 2">NBRC 105374</strain>
    </source>
</reference>
<evidence type="ECO:0008006" key="3">
    <source>
        <dbReference type="Google" id="ProtNLM"/>
    </source>
</evidence>
<protein>
    <recommendedName>
        <fullName evidence="3">Enoyl-CoA hydratase</fullName>
    </recommendedName>
</protein>
<organism evidence="1 2">
    <name type="scientific">Actinotalea fermentans</name>
    <dbReference type="NCBI Taxonomy" id="43671"/>
    <lineage>
        <taxon>Bacteria</taxon>
        <taxon>Bacillati</taxon>
        <taxon>Actinomycetota</taxon>
        <taxon>Actinomycetes</taxon>
        <taxon>Micrococcales</taxon>
        <taxon>Cellulomonadaceae</taxon>
        <taxon>Actinotalea</taxon>
    </lineage>
</organism>
<dbReference type="InterPro" id="IPR021555">
    <property type="entry name" value="DUF3000"/>
</dbReference>